<dbReference type="InterPro" id="IPR056442">
    <property type="entry name" value="GINT1_N"/>
</dbReference>
<protein>
    <recommendedName>
        <fullName evidence="1">Glucosamine inositolphosphorylceramide transferase 1 N-terminal domain-containing protein</fullName>
    </recommendedName>
</protein>
<evidence type="ECO:0000313" key="3">
    <source>
        <dbReference type="Proteomes" id="UP000831787"/>
    </source>
</evidence>
<gene>
    <name evidence="2" type="ORF">MUN89_05585</name>
</gene>
<keyword evidence="3" id="KW-1185">Reference proteome</keyword>
<organism evidence="2 3">
    <name type="scientific">Halobacillus salinarum</name>
    <dbReference type="NCBI Taxonomy" id="2932257"/>
    <lineage>
        <taxon>Bacteria</taxon>
        <taxon>Bacillati</taxon>
        <taxon>Bacillota</taxon>
        <taxon>Bacilli</taxon>
        <taxon>Bacillales</taxon>
        <taxon>Bacillaceae</taxon>
        <taxon>Halobacillus</taxon>
    </lineage>
</organism>
<accession>A0ABY4EMR0</accession>
<proteinExistence type="predicted"/>
<dbReference type="Proteomes" id="UP000831787">
    <property type="component" value="Chromosome"/>
</dbReference>
<dbReference type="RefSeq" id="WP_244712130.1">
    <property type="nucleotide sequence ID" value="NZ_CP095073.1"/>
</dbReference>
<evidence type="ECO:0000259" key="1">
    <source>
        <dbReference type="Pfam" id="PF24793"/>
    </source>
</evidence>
<feature type="domain" description="Glucosamine inositolphosphorylceramide transferase 1 N-terminal" evidence="1">
    <location>
        <begin position="269"/>
        <end position="475"/>
    </location>
</feature>
<name>A0ABY4EMR0_9BACI</name>
<dbReference type="SUPFAM" id="SSF75005">
    <property type="entry name" value="Arabinanase/levansucrase/invertase"/>
    <property type="match status" value="1"/>
</dbReference>
<reference evidence="2 3" key="1">
    <citation type="submission" date="2022-04" db="EMBL/GenBank/DDBJ databases">
        <title>Halobacillus sp. isolated from saltern.</title>
        <authorList>
            <person name="Won M."/>
            <person name="Lee C.-M."/>
            <person name="Woen H.-Y."/>
            <person name="Kwon S.-W."/>
        </authorList>
    </citation>
    <scope>NUCLEOTIDE SEQUENCE [LARGE SCALE GENOMIC DNA]</scope>
    <source>
        <strain evidence="2 3">SSBR10-3</strain>
    </source>
</reference>
<evidence type="ECO:0000313" key="2">
    <source>
        <dbReference type="EMBL" id="UOQ45418.1"/>
    </source>
</evidence>
<dbReference type="Pfam" id="PF24793">
    <property type="entry name" value="GINT1_N"/>
    <property type="match status" value="1"/>
</dbReference>
<sequence>MLKFGILCDQLELKEWQKQTIDYLTSLEQVECSLLMQVTTEEHLRRNKRRASIPSLSLQVPVLELKENEHKRVQLSKMDVEEIKSYQLDFILSISSKNIPDEMIVLPTHDVWTFDHCLKKKPYWREIYDGNAVTEAALLKLERGGKCTALKTGYFATHFPSYRTQKCKIKRAISRWPAYVCKEMLSENDTSDPPAVPKVNKALDPERHPTYREALIFSGKLFLNQCQSLYSKLFCYEYWNIGTVDVPIDELLTSTEPEIQWIIPKKNLYFADPFAYKTDQGIKIIMEELDYRKVKGFISEAELGNAVDSAGVRETIKLPTHMSYPFIIEEGEHTYCVPETSEANEVSLYQLNQVNRQWEKITSLISNFPGVDSTLFKWRGCWWLFCTKGSSDSDSHNNELHIYYAEDLLGEWTPHSLNPVKIDVRSSRPAGTPFFHDNELYRPAQDCSETYGGRIVMNKIETLSLTEFKETPVSCLEPKPDSLYPDGLHTVSMAYGKTILDGKRLDYHFTNLFKKIYKYKPLMNKKKVPAHSKEVKGI</sequence>
<dbReference type="EMBL" id="CP095073">
    <property type="protein sequence ID" value="UOQ45418.1"/>
    <property type="molecule type" value="Genomic_DNA"/>
</dbReference>
<dbReference type="InterPro" id="IPR023296">
    <property type="entry name" value="Glyco_hydro_beta-prop_sf"/>
</dbReference>